<comment type="catalytic activity">
    <reaction evidence="1">
        <text>S-ubiquitinyl-[E2 ubiquitin-conjugating enzyme]-L-cysteine + [acceptor protein]-L-lysine = [E2 ubiquitin-conjugating enzyme]-L-cysteine + N(6)-ubiquitinyl-[acceptor protein]-L-lysine.</text>
        <dbReference type="EC" id="2.3.2.27"/>
    </reaction>
</comment>
<dbReference type="Pfam" id="PF13639">
    <property type="entry name" value="zf-RING_2"/>
    <property type="match status" value="1"/>
</dbReference>
<name>A0ABR2RZT6_9ROSI</name>
<dbReference type="Proteomes" id="UP001396334">
    <property type="component" value="Unassembled WGS sequence"/>
</dbReference>
<proteinExistence type="predicted"/>
<keyword evidence="4 6" id="KW-0863">Zinc-finger</keyword>
<dbReference type="EMBL" id="JBBPBN010000019">
    <property type="protein sequence ID" value="KAK9018214.1"/>
    <property type="molecule type" value="Genomic_DNA"/>
</dbReference>
<dbReference type="EC" id="2.3.2.27" evidence="2"/>
<dbReference type="PANTHER" id="PTHR15710">
    <property type="entry name" value="E3 UBIQUITIN-PROTEIN LIGASE PRAJA"/>
    <property type="match status" value="1"/>
</dbReference>
<dbReference type="PANTHER" id="PTHR15710:SF59">
    <property type="entry name" value="E3 UBIQUITIN-PROTEIN LIGASE SDIR1-LIKE"/>
    <property type="match status" value="1"/>
</dbReference>
<gene>
    <name evidence="8" type="ORF">V6N11_001193</name>
</gene>
<dbReference type="SUPFAM" id="SSF57850">
    <property type="entry name" value="RING/U-box"/>
    <property type="match status" value="1"/>
</dbReference>
<evidence type="ECO:0000259" key="7">
    <source>
        <dbReference type="PROSITE" id="PS50089"/>
    </source>
</evidence>
<evidence type="ECO:0000256" key="3">
    <source>
        <dbReference type="ARBA" id="ARBA00022723"/>
    </source>
</evidence>
<keyword evidence="3" id="KW-0479">Metal-binding</keyword>
<evidence type="ECO:0000256" key="1">
    <source>
        <dbReference type="ARBA" id="ARBA00000900"/>
    </source>
</evidence>
<evidence type="ECO:0000313" key="8">
    <source>
        <dbReference type="EMBL" id="KAK9018214.1"/>
    </source>
</evidence>
<protein>
    <recommendedName>
        <fullName evidence="2">RING-type E3 ubiquitin transferase</fullName>
        <ecNumber evidence="2">2.3.2.27</ecNumber>
    </recommendedName>
</protein>
<reference evidence="8 9" key="1">
    <citation type="journal article" date="2024" name="G3 (Bethesda)">
        <title>Genome assembly of Hibiscus sabdariffa L. provides insights into metabolisms of medicinal natural products.</title>
        <authorList>
            <person name="Kim T."/>
        </authorList>
    </citation>
    <scope>NUCLEOTIDE SEQUENCE [LARGE SCALE GENOMIC DNA]</scope>
    <source>
        <strain evidence="8">TK-2024</strain>
        <tissue evidence="8">Old leaves</tissue>
    </source>
</reference>
<feature type="domain" description="RING-type" evidence="7">
    <location>
        <begin position="183"/>
        <end position="224"/>
    </location>
</feature>
<dbReference type="SMART" id="SM00184">
    <property type="entry name" value="RING"/>
    <property type="match status" value="1"/>
</dbReference>
<sequence length="229" mass="25870">MAMAMASVYDDFLHHVFPSQIASERHPVPSSQLQVELTLKFTLLLRCLDSVPLLSFPVTAQETLTFGLMLLHQRNHLHQLLAPVFTSLGINSSYYDTMVDTIIRCGLEIADWTFEKGFNCKVMRLDSMIHATVEVSAARLEFIMSRVLAEEMESSDYGMVPAQESSVRDMVATARVEDGDDGCTICLEGFEAGLYAARMPCSHIFHGECIQEWLKQSHYCPVCRFEMPY</sequence>
<keyword evidence="9" id="KW-1185">Reference proteome</keyword>
<evidence type="ECO:0000256" key="6">
    <source>
        <dbReference type="PROSITE-ProRule" id="PRU00175"/>
    </source>
</evidence>
<dbReference type="PROSITE" id="PS50089">
    <property type="entry name" value="ZF_RING_2"/>
    <property type="match status" value="1"/>
</dbReference>
<keyword evidence="5" id="KW-0862">Zinc</keyword>
<dbReference type="Gene3D" id="3.30.40.10">
    <property type="entry name" value="Zinc/RING finger domain, C3HC4 (zinc finger)"/>
    <property type="match status" value="1"/>
</dbReference>
<evidence type="ECO:0000256" key="5">
    <source>
        <dbReference type="ARBA" id="ARBA00022833"/>
    </source>
</evidence>
<accession>A0ABR2RZT6</accession>
<dbReference type="InterPro" id="IPR001841">
    <property type="entry name" value="Znf_RING"/>
</dbReference>
<evidence type="ECO:0000256" key="4">
    <source>
        <dbReference type="ARBA" id="ARBA00022771"/>
    </source>
</evidence>
<comment type="caution">
    <text evidence="8">The sequence shown here is derived from an EMBL/GenBank/DDBJ whole genome shotgun (WGS) entry which is preliminary data.</text>
</comment>
<organism evidence="8 9">
    <name type="scientific">Hibiscus sabdariffa</name>
    <name type="common">roselle</name>
    <dbReference type="NCBI Taxonomy" id="183260"/>
    <lineage>
        <taxon>Eukaryota</taxon>
        <taxon>Viridiplantae</taxon>
        <taxon>Streptophyta</taxon>
        <taxon>Embryophyta</taxon>
        <taxon>Tracheophyta</taxon>
        <taxon>Spermatophyta</taxon>
        <taxon>Magnoliopsida</taxon>
        <taxon>eudicotyledons</taxon>
        <taxon>Gunneridae</taxon>
        <taxon>Pentapetalae</taxon>
        <taxon>rosids</taxon>
        <taxon>malvids</taxon>
        <taxon>Malvales</taxon>
        <taxon>Malvaceae</taxon>
        <taxon>Malvoideae</taxon>
        <taxon>Hibiscus</taxon>
    </lineage>
</organism>
<evidence type="ECO:0000313" key="9">
    <source>
        <dbReference type="Proteomes" id="UP001396334"/>
    </source>
</evidence>
<dbReference type="InterPro" id="IPR013083">
    <property type="entry name" value="Znf_RING/FYVE/PHD"/>
</dbReference>
<evidence type="ECO:0000256" key="2">
    <source>
        <dbReference type="ARBA" id="ARBA00012483"/>
    </source>
</evidence>